<keyword evidence="5" id="KW-0274">FAD</keyword>
<dbReference type="GO" id="GO:0071949">
    <property type="term" value="F:FAD binding"/>
    <property type="evidence" value="ECO:0007669"/>
    <property type="project" value="InterPro"/>
</dbReference>
<gene>
    <name evidence="9" type="primary">ubiH</name>
    <name evidence="9" type="ORF">GCM10011335_29620</name>
</gene>
<evidence type="ECO:0000256" key="5">
    <source>
        <dbReference type="ARBA" id="ARBA00022827"/>
    </source>
</evidence>
<dbReference type="GO" id="GO:0006744">
    <property type="term" value="P:ubiquinone biosynthetic process"/>
    <property type="evidence" value="ECO:0007669"/>
    <property type="project" value="InterPro"/>
</dbReference>
<name>A0A917DB18_9HYPH</name>
<protein>
    <submittedName>
        <fullName evidence="9">2-octaprenyl-6-methoxyphenol hydroxylase</fullName>
    </submittedName>
</protein>
<reference evidence="9" key="2">
    <citation type="submission" date="2020-09" db="EMBL/GenBank/DDBJ databases">
        <authorList>
            <person name="Sun Q."/>
            <person name="Zhou Y."/>
        </authorList>
    </citation>
    <scope>NUCLEOTIDE SEQUENCE</scope>
    <source>
        <strain evidence="9">CGMCC 1.15493</strain>
    </source>
</reference>
<dbReference type="Pfam" id="PF01494">
    <property type="entry name" value="FAD_binding_3"/>
    <property type="match status" value="1"/>
</dbReference>
<dbReference type="NCBIfam" id="NF005691">
    <property type="entry name" value="PRK07494.1"/>
    <property type="match status" value="1"/>
</dbReference>
<dbReference type="SUPFAM" id="SSF51905">
    <property type="entry name" value="FAD/NAD(P)-binding domain"/>
    <property type="match status" value="1"/>
</dbReference>
<comment type="pathway">
    <text evidence="2">Cofactor biosynthesis; ubiquinone biosynthesis.</text>
</comment>
<dbReference type="GO" id="GO:0016705">
    <property type="term" value="F:oxidoreductase activity, acting on paired donors, with incorporation or reduction of molecular oxygen"/>
    <property type="evidence" value="ECO:0007669"/>
    <property type="project" value="InterPro"/>
</dbReference>
<dbReference type="EMBL" id="BMJJ01000007">
    <property type="protein sequence ID" value="GGD24745.1"/>
    <property type="molecule type" value="Genomic_DNA"/>
</dbReference>
<comment type="caution">
    <text evidence="9">The sequence shown here is derived from an EMBL/GenBank/DDBJ whole genome shotgun (WGS) entry which is preliminary data.</text>
</comment>
<evidence type="ECO:0000256" key="1">
    <source>
        <dbReference type="ARBA" id="ARBA00001974"/>
    </source>
</evidence>
<dbReference type="PANTHER" id="PTHR43876">
    <property type="entry name" value="UBIQUINONE BIOSYNTHESIS MONOOXYGENASE COQ6, MITOCHONDRIAL"/>
    <property type="match status" value="1"/>
</dbReference>
<dbReference type="InterPro" id="IPR010971">
    <property type="entry name" value="UbiH/COQ6"/>
</dbReference>
<evidence type="ECO:0000256" key="2">
    <source>
        <dbReference type="ARBA" id="ARBA00004749"/>
    </source>
</evidence>
<evidence type="ECO:0000256" key="6">
    <source>
        <dbReference type="ARBA" id="ARBA00023002"/>
    </source>
</evidence>
<evidence type="ECO:0000259" key="8">
    <source>
        <dbReference type="Pfam" id="PF01494"/>
    </source>
</evidence>
<evidence type="ECO:0000256" key="4">
    <source>
        <dbReference type="ARBA" id="ARBA00022630"/>
    </source>
</evidence>
<accession>A0A917DB18</accession>
<proteinExistence type="inferred from homology"/>
<dbReference type="Proteomes" id="UP000613160">
    <property type="component" value="Unassembled WGS sequence"/>
</dbReference>
<dbReference type="PRINTS" id="PR00420">
    <property type="entry name" value="RNGMNOXGNASE"/>
</dbReference>
<evidence type="ECO:0000313" key="10">
    <source>
        <dbReference type="Proteomes" id="UP000613160"/>
    </source>
</evidence>
<keyword evidence="7" id="KW-0503">Monooxygenase</keyword>
<sequence length="406" mass="42780">MGHLRSEIAVVGGGLSGYATAIGFAAAGFDTVLVAPTPTREDRRSTALIGPSVAFLEELGVFAAVRAVAEPLAVMRIIDDTGRLLRAPTLSFDAAEIGLAAFGFNVLNADLMQALTERARALDSRLRIVDQAVDDLRIAADEAVLHLGDGTTLTACLVVGADGRNSLVRERSDIACRAWAYPQTAIVLNFAHRRDHGGISTEFHRTTGPFTQVPLPGRRSSLVWVETPETADLIVDLKPERLERMIEERLHSILGAVTLDGPVQSFPLKGASAARLTAPRVALVGEAAHVFPPIGAQGLNLGLRDAEAIISAAEDGRDDPGRPSVLSAYEAARRGDVMSRSVGVDLLNRSLLAGLLPTQAARAAGLSALAALPFLRRFAMREGVSPGAGFKGIARSVREGIGGENA</sequence>
<reference evidence="9" key="1">
    <citation type="journal article" date="2014" name="Int. J. Syst. Evol. Microbiol.">
        <title>Complete genome sequence of Corynebacterium casei LMG S-19264T (=DSM 44701T), isolated from a smear-ripened cheese.</title>
        <authorList>
            <consortium name="US DOE Joint Genome Institute (JGI-PGF)"/>
            <person name="Walter F."/>
            <person name="Albersmeier A."/>
            <person name="Kalinowski J."/>
            <person name="Ruckert C."/>
        </authorList>
    </citation>
    <scope>NUCLEOTIDE SEQUENCE</scope>
    <source>
        <strain evidence="9">CGMCC 1.15493</strain>
    </source>
</reference>
<feature type="domain" description="FAD-binding" evidence="8">
    <location>
        <begin position="7"/>
        <end position="334"/>
    </location>
</feature>
<dbReference type="InterPro" id="IPR036188">
    <property type="entry name" value="FAD/NAD-bd_sf"/>
</dbReference>
<dbReference type="InterPro" id="IPR051205">
    <property type="entry name" value="UbiH/COQ6_monooxygenase"/>
</dbReference>
<evidence type="ECO:0000256" key="3">
    <source>
        <dbReference type="ARBA" id="ARBA00005349"/>
    </source>
</evidence>
<keyword evidence="4" id="KW-0285">Flavoprotein</keyword>
<dbReference type="AlphaFoldDB" id="A0A917DB18"/>
<comment type="similarity">
    <text evidence="3">Belongs to the UbiH/COQ6 family.</text>
</comment>
<dbReference type="PANTHER" id="PTHR43876:SF7">
    <property type="entry name" value="UBIQUINONE BIOSYNTHESIS MONOOXYGENASE COQ6, MITOCHONDRIAL"/>
    <property type="match status" value="1"/>
</dbReference>
<dbReference type="Gene3D" id="3.50.50.60">
    <property type="entry name" value="FAD/NAD(P)-binding domain"/>
    <property type="match status" value="2"/>
</dbReference>
<dbReference type="GO" id="GO:0004497">
    <property type="term" value="F:monooxygenase activity"/>
    <property type="evidence" value="ECO:0007669"/>
    <property type="project" value="UniProtKB-KW"/>
</dbReference>
<dbReference type="InterPro" id="IPR002938">
    <property type="entry name" value="FAD-bd"/>
</dbReference>
<evidence type="ECO:0000256" key="7">
    <source>
        <dbReference type="ARBA" id="ARBA00023033"/>
    </source>
</evidence>
<dbReference type="RefSeq" id="WP_188852020.1">
    <property type="nucleotide sequence ID" value="NZ_BMJJ01000007.1"/>
</dbReference>
<evidence type="ECO:0000313" key="9">
    <source>
        <dbReference type="EMBL" id="GGD24745.1"/>
    </source>
</evidence>
<keyword evidence="6" id="KW-0560">Oxidoreductase</keyword>
<comment type="cofactor">
    <cofactor evidence="1">
        <name>FAD</name>
        <dbReference type="ChEBI" id="CHEBI:57692"/>
    </cofactor>
</comment>
<keyword evidence="10" id="KW-1185">Reference proteome</keyword>
<dbReference type="NCBIfam" id="TIGR01988">
    <property type="entry name" value="Ubi-OHases"/>
    <property type="match status" value="1"/>
</dbReference>
<organism evidence="9 10">
    <name type="scientific">Aureimonas glaciei</name>
    <dbReference type="NCBI Taxonomy" id="1776957"/>
    <lineage>
        <taxon>Bacteria</taxon>
        <taxon>Pseudomonadati</taxon>
        <taxon>Pseudomonadota</taxon>
        <taxon>Alphaproteobacteria</taxon>
        <taxon>Hyphomicrobiales</taxon>
        <taxon>Aurantimonadaceae</taxon>
        <taxon>Aureimonas</taxon>
    </lineage>
</organism>